<dbReference type="OrthoDB" id="3387544at2"/>
<proteinExistence type="predicted"/>
<evidence type="ECO:0000256" key="1">
    <source>
        <dbReference type="SAM" id="MobiDB-lite"/>
    </source>
</evidence>
<protein>
    <submittedName>
        <fullName evidence="2">Uncharacterized protein</fullName>
    </submittedName>
</protein>
<accession>I1D1N3</accession>
<gene>
    <name evidence="2" type="ORF">SacglDRAFT_01948</name>
</gene>
<feature type="compositionally biased region" description="Low complexity" evidence="1">
    <location>
        <begin position="80"/>
        <end position="94"/>
    </location>
</feature>
<sequence length="147" mass="15228">MDKPRSGSRKPLSADSAARLSRACSDVTEAAGLLGPDASHALARLRDPDVSDRDVDLVVAEVEEILRAHGLVGSGAVPRGGASYSSPAPPGSAYQPLPGLGGGRPIEEVHVCPGNLCDRVELPRPGAAIAPTCAVWACPMPLFRMNR</sequence>
<dbReference type="Proteomes" id="UP000005087">
    <property type="component" value="Chromosome"/>
</dbReference>
<evidence type="ECO:0000313" key="3">
    <source>
        <dbReference type="Proteomes" id="UP000005087"/>
    </source>
</evidence>
<dbReference type="EMBL" id="CM001484">
    <property type="protein sequence ID" value="EIE98857.1"/>
    <property type="molecule type" value="Genomic_DNA"/>
</dbReference>
<reference evidence="3" key="2">
    <citation type="submission" date="2012-01" db="EMBL/GenBank/DDBJ databases">
        <title>Noncontiguous Finished sequence of chromosome of Saccharomonospora glauca K62.</title>
        <authorList>
            <consortium name="US DOE Joint Genome Institute"/>
            <person name="Lucas S."/>
            <person name="Han J."/>
            <person name="Lapidus A."/>
            <person name="Cheng J.-F."/>
            <person name="Goodwin L."/>
            <person name="Pitluck S."/>
            <person name="Peters L."/>
            <person name="Mikhailova N."/>
            <person name="Held B."/>
            <person name="Detter J.C."/>
            <person name="Han C."/>
            <person name="Tapia R."/>
            <person name="Land M."/>
            <person name="Hauser L."/>
            <person name="Kyrpides N."/>
            <person name="Ivanova N."/>
            <person name="Pagani I."/>
            <person name="Brambilla E.-M."/>
            <person name="Klenk H.-P."/>
            <person name="Woyke T."/>
        </authorList>
    </citation>
    <scope>NUCLEOTIDE SEQUENCE [LARGE SCALE GENOMIC DNA]</scope>
    <source>
        <strain evidence="3">K62</strain>
    </source>
</reference>
<dbReference type="STRING" id="928724.SacglDRAFT_01948"/>
<dbReference type="RefSeq" id="WP_005463942.1">
    <property type="nucleotide sequence ID" value="NZ_CM001484.1"/>
</dbReference>
<evidence type="ECO:0000313" key="2">
    <source>
        <dbReference type="EMBL" id="EIE98857.1"/>
    </source>
</evidence>
<name>I1D1N3_9PSEU</name>
<dbReference type="AlphaFoldDB" id="I1D1N3"/>
<organism evidence="2 3">
    <name type="scientific">Saccharomonospora glauca K62</name>
    <dbReference type="NCBI Taxonomy" id="928724"/>
    <lineage>
        <taxon>Bacteria</taxon>
        <taxon>Bacillati</taxon>
        <taxon>Actinomycetota</taxon>
        <taxon>Actinomycetes</taxon>
        <taxon>Pseudonocardiales</taxon>
        <taxon>Pseudonocardiaceae</taxon>
        <taxon>Saccharomonospora</taxon>
    </lineage>
</organism>
<keyword evidence="3" id="KW-1185">Reference proteome</keyword>
<feature type="region of interest" description="Disordered" evidence="1">
    <location>
        <begin position="77"/>
        <end position="100"/>
    </location>
</feature>
<dbReference type="HOGENOM" id="CLU_1766691_0_0_11"/>
<reference evidence="2 3" key="1">
    <citation type="submission" date="2011-09" db="EMBL/GenBank/DDBJ databases">
        <authorList>
            <consortium name="US DOE Joint Genome Institute (JGI-PGF)"/>
            <person name="Lucas S."/>
            <person name="Han J."/>
            <person name="Lapidus A."/>
            <person name="Cheng J.-F."/>
            <person name="Goodwin L."/>
            <person name="Pitluck S."/>
            <person name="Peters L."/>
            <person name="Land M.L."/>
            <person name="Hauser L."/>
            <person name="Brambilla E."/>
            <person name="Klenk H.-P."/>
            <person name="Woyke T.J."/>
        </authorList>
    </citation>
    <scope>NUCLEOTIDE SEQUENCE [LARGE SCALE GENOMIC DNA]</scope>
    <source>
        <strain evidence="2 3">K62</strain>
    </source>
</reference>